<feature type="domain" description="VOC" evidence="1">
    <location>
        <begin position="1"/>
        <end position="123"/>
    </location>
</feature>
<organism evidence="2 3">
    <name type="scientific">Solirubrobacter ginsenosidimutans</name>
    <dbReference type="NCBI Taxonomy" id="490573"/>
    <lineage>
        <taxon>Bacteria</taxon>
        <taxon>Bacillati</taxon>
        <taxon>Actinomycetota</taxon>
        <taxon>Thermoleophilia</taxon>
        <taxon>Solirubrobacterales</taxon>
        <taxon>Solirubrobacteraceae</taxon>
        <taxon>Solirubrobacter</taxon>
    </lineage>
</organism>
<evidence type="ECO:0000313" key="3">
    <source>
        <dbReference type="Proteomes" id="UP001149140"/>
    </source>
</evidence>
<dbReference type="Pfam" id="PF18029">
    <property type="entry name" value="Glyoxalase_6"/>
    <property type="match status" value="1"/>
</dbReference>
<protein>
    <submittedName>
        <fullName evidence="2">VOC family protein</fullName>
    </submittedName>
</protein>
<evidence type="ECO:0000313" key="2">
    <source>
        <dbReference type="EMBL" id="MDA0159837.1"/>
    </source>
</evidence>
<dbReference type="SUPFAM" id="SSF54593">
    <property type="entry name" value="Glyoxalase/Bleomycin resistance protein/Dihydroxybiphenyl dioxygenase"/>
    <property type="match status" value="1"/>
</dbReference>
<comment type="caution">
    <text evidence="2">The sequence shown here is derived from an EMBL/GenBank/DDBJ whole genome shotgun (WGS) entry which is preliminary data.</text>
</comment>
<dbReference type="EMBL" id="JAPDOD010000003">
    <property type="protein sequence ID" value="MDA0159837.1"/>
    <property type="molecule type" value="Genomic_DNA"/>
</dbReference>
<gene>
    <name evidence="2" type="ORF">OM076_06155</name>
</gene>
<reference evidence="2" key="1">
    <citation type="submission" date="2022-10" db="EMBL/GenBank/DDBJ databases">
        <title>The WGS of Solirubrobacter ginsenosidimutans DSM 21036.</title>
        <authorList>
            <person name="Jiang Z."/>
        </authorList>
    </citation>
    <scope>NUCLEOTIDE SEQUENCE</scope>
    <source>
        <strain evidence="2">DSM 21036</strain>
    </source>
</reference>
<dbReference type="PROSITE" id="PS51819">
    <property type="entry name" value="VOC"/>
    <property type="match status" value="1"/>
</dbReference>
<accession>A0A9X3MP70</accession>
<keyword evidence="3" id="KW-1185">Reference proteome</keyword>
<dbReference type="InterPro" id="IPR037523">
    <property type="entry name" value="VOC_core"/>
</dbReference>
<dbReference type="Gene3D" id="3.10.180.10">
    <property type="entry name" value="2,3-Dihydroxybiphenyl 1,2-Dioxygenase, domain 1"/>
    <property type="match status" value="1"/>
</dbReference>
<dbReference type="AlphaFoldDB" id="A0A9X3MP70"/>
<dbReference type="RefSeq" id="WP_270038602.1">
    <property type="nucleotide sequence ID" value="NZ_JAPDOD010000003.1"/>
</dbReference>
<proteinExistence type="predicted"/>
<dbReference type="InterPro" id="IPR041581">
    <property type="entry name" value="Glyoxalase_6"/>
</dbReference>
<dbReference type="Proteomes" id="UP001149140">
    <property type="component" value="Unassembled WGS sequence"/>
</dbReference>
<sequence length="123" mass="13379">MTTVKICIDVADLDEAGAFYCQALECTEVGRNSRTVRLTAGDNELYLILRPEGSMPFLAATEGRSFARHWTPVHLDFSVEDVGRSTSEITRLGGIVEGQESGDWGSLTRCADPFGNGFCLVTT</sequence>
<evidence type="ECO:0000259" key="1">
    <source>
        <dbReference type="PROSITE" id="PS51819"/>
    </source>
</evidence>
<dbReference type="InterPro" id="IPR029068">
    <property type="entry name" value="Glyas_Bleomycin-R_OHBP_Dase"/>
</dbReference>
<name>A0A9X3MP70_9ACTN</name>